<dbReference type="RefSeq" id="WP_184192032.1">
    <property type="nucleotide sequence ID" value="NZ_JACHGW010000001.1"/>
</dbReference>
<protein>
    <submittedName>
        <fullName evidence="1">Gamma-glutamyltranspeptidase/glutathione hydrolase</fullName>
        <ecNumber evidence="1">2.3.2.2</ecNumber>
        <ecNumber evidence="1">3.4.19.13</ecNumber>
    </submittedName>
</protein>
<dbReference type="Gene3D" id="3.60.20.40">
    <property type="match status" value="1"/>
</dbReference>
<gene>
    <name evidence="1" type="ORF">HNQ39_000201</name>
</gene>
<comment type="caution">
    <text evidence="1">The sequence shown here is derived from an EMBL/GenBank/DDBJ whole genome shotgun (WGS) entry which is preliminary data.</text>
</comment>
<dbReference type="InterPro" id="IPR043137">
    <property type="entry name" value="GGT_ssub_C"/>
</dbReference>
<dbReference type="PANTHER" id="PTHR43881">
    <property type="entry name" value="GAMMA-GLUTAMYLTRANSPEPTIDASE (AFU_ORTHOLOGUE AFUA_4G13580)"/>
    <property type="match status" value="1"/>
</dbReference>
<sequence>MATRGLVVAKNGVAATSQPLATAAALAILGRGGTFADAAIAASAVLCVIEPWNSHLGGDAFLIVHDAQTRKTLAYNASGAAPKSASLASYRAPLPIHGARAATVPGLVDAWFALHQRHGSLPFSDLLSAAIGYARDGYPAGPRAVKKFAEFAHLSGLEALGTKTPTLGELVRQPDLAWSLEELAQHGREAFYSGAIAQKIVAASKGHFTLDDLAAHKTRILAPLSVGYRGLTVHCQPPPSQGMILAQELALAEGFALGELDEDERTHLLVECKKRAFADRFAHLADPEWHEIPLERLLSEPYLAKRRAEIGESATVMPSPTRGGQGADEGQDTTYFLVADKNGNAVSFIQSIFHNFGSAWIPEGTGILFNNRLTGFSLDPKSPNVLAPGKRPAHTLNAWLATNPDGTLALVGGTPGANIQVQTNLQLLVNTLDLDLDPQEAVERPRWQHSSDGGNTGQSEEGLGILELEDRAAPALFGELVERGHDVRPIGGWAHGSAAQLLKVLPSGAYAVGSDPRCDGQAGGL</sequence>
<dbReference type="Proteomes" id="UP000520814">
    <property type="component" value="Unassembled WGS sequence"/>
</dbReference>
<accession>A0A7W9W3I2</accession>
<dbReference type="SUPFAM" id="SSF56235">
    <property type="entry name" value="N-terminal nucleophile aminohydrolases (Ntn hydrolases)"/>
    <property type="match status" value="1"/>
</dbReference>
<dbReference type="EMBL" id="JACHGW010000001">
    <property type="protein sequence ID" value="MBB6048439.1"/>
    <property type="molecule type" value="Genomic_DNA"/>
</dbReference>
<dbReference type="InterPro" id="IPR029055">
    <property type="entry name" value="Ntn_hydrolases_N"/>
</dbReference>
<dbReference type="PANTHER" id="PTHR43881:SF5">
    <property type="entry name" value="GAMMA-GLUTAMYLTRANSPEPTIDASE"/>
    <property type="match status" value="1"/>
</dbReference>
<keyword evidence="1" id="KW-0808">Transferase</keyword>
<dbReference type="InterPro" id="IPR052896">
    <property type="entry name" value="GGT-like_enzyme"/>
</dbReference>
<evidence type="ECO:0000313" key="1">
    <source>
        <dbReference type="EMBL" id="MBB6048439.1"/>
    </source>
</evidence>
<dbReference type="Pfam" id="PF01019">
    <property type="entry name" value="G_glu_transpept"/>
    <property type="match status" value="1"/>
</dbReference>
<dbReference type="GO" id="GO:0036374">
    <property type="term" value="F:glutathione hydrolase activity"/>
    <property type="evidence" value="ECO:0007669"/>
    <property type="project" value="UniProtKB-EC"/>
</dbReference>
<dbReference type="EC" id="3.4.19.13" evidence="1"/>
<keyword evidence="1" id="KW-0378">Hydrolase</keyword>
<dbReference type="Gene3D" id="1.10.246.130">
    <property type="match status" value="1"/>
</dbReference>
<dbReference type="InterPro" id="IPR043138">
    <property type="entry name" value="GGT_lsub"/>
</dbReference>
<dbReference type="AlphaFoldDB" id="A0A7W9W3I2"/>
<dbReference type="GO" id="GO:0103068">
    <property type="term" value="F:leukotriene C4 gamma-glutamyl transferase activity"/>
    <property type="evidence" value="ECO:0007669"/>
    <property type="project" value="UniProtKB-EC"/>
</dbReference>
<evidence type="ECO:0000313" key="2">
    <source>
        <dbReference type="Proteomes" id="UP000520814"/>
    </source>
</evidence>
<proteinExistence type="predicted"/>
<name>A0A7W9W3I2_ARMRO</name>
<keyword evidence="1" id="KW-0012">Acyltransferase</keyword>
<dbReference type="PRINTS" id="PR01210">
    <property type="entry name" value="GGTRANSPTASE"/>
</dbReference>
<dbReference type="EC" id="2.3.2.2" evidence="1"/>
<keyword evidence="2" id="KW-1185">Reference proteome</keyword>
<reference evidence="1 2" key="1">
    <citation type="submission" date="2020-08" db="EMBL/GenBank/DDBJ databases">
        <title>Genomic Encyclopedia of Type Strains, Phase IV (KMG-IV): sequencing the most valuable type-strain genomes for metagenomic binning, comparative biology and taxonomic classification.</title>
        <authorList>
            <person name="Goeker M."/>
        </authorList>
    </citation>
    <scope>NUCLEOTIDE SEQUENCE [LARGE SCALE GENOMIC DNA]</scope>
    <source>
        <strain evidence="1 2">DSM 23562</strain>
    </source>
</reference>
<organism evidence="1 2">
    <name type="scientific">Armatimonas rosea</name>
    <dbReference type="NCBI Taxonomy" id="685828"/>
    <lineage>
        <taxon>Bacteria</taxon>
        <taxon>Bacillati</taxon>
        <taxon>Armatimonadota</taxon>
        <taxon>Armatimonadia</taxon>
        <taxon>Armatimonadales</taxon>
        <taxon>Armatimonadaceae</taxon>
        <taxon>Armatimonas</taxon>
    </lineage>
</organism>